<evidence type="ECO:0000313" key="3">
    <source>
        <dbReference type="Proteomes" id="UP001141806"/>
    </source>
</evidence>
<comment type="caution">
    <text evidence="2">The sequence shown here is derived from an EMBL/GenBank/DDBJ whole genome shotgun (WGS) entry which is preliminary data.</text>
</comment>
<gene>
    <name evidence="2" type="ORF">NE237_000304</name>
</gene>
<dbReference type="AlphaFoldDB" id="A0A9Q0KQW4"/>
<reference evidence="2" key="1">
    <citation type="journal article" date="2023" name="Plant J.">
        <title>The genome of the king protea, Protea cynaroides.</title>
        <authorList>
            <person name="Chang J."/>
            <person name="Duong T.A."/>
            <person name="Schoeman C."/>
            <person name="Ma X."/>
            <person name="Roodt D."/>
            <person name="Barker N."/>
            <person name="Li Z."/>
            <person name="Van de Peer Y."/>
            <person name="Mizrachi E."/>
        </authorList>
    </citation>
    <scope>NUCLEOTIDE SEQUENCE</scope>
    <source>
        <tissue evidence="2">Young leaves</tissue>
    </source>
</reference>
<sequence length="211" mass="22945">MKEYSLPKASNNITLTFTPADNSFAFLNALEVILILDSLVTDDAQTVNPSRKFQGLLDEALETARRVNMGGPLITTQNDILGRTRVPDQNFVLYQNLACILIDFASMAAAVIMSGEGLEKHVSAEILQPKDASDQCDDAGNLQITPVVIVSSTDPPASSNTTGEDKTPCIDTEQNMRNLTSETAQRILSGITVHIFVVLWSRSSAMVDDRN</sequence>
<organism evidence="2 3">
    <name type="scientific">Protea cynaroides</name>
    <dbReference type="NCBI Taxonomy" id="273540"/>
    <lineage>
        <taxon>Eukaryota</taxon>
        <taxon>Viridiplantae</taxon>
        <taxon>Streptophyta</taxon>
        <taxon>Embryophyta</taxon>
        <taxon>Tracheophyta</taxon>
        <taxon>Spermatophyta</taxon>
        <taxon>Magnoliopsida</taxon>
        <taxon>Proteales</taxon>
        <taxon>Proteaceae</taxon>
        <taxon>Protea</taxon>
    </lineage>
</organism>
<dbReference type="Proteomes" id="UP001141806">
    <property type="component" value="Unassembled WGS sequence"/>
</dbReference>
<dbReference type="EMBL" id="JAMYWD010000003">
    <property type="protein sequence ID" value="KAJ4975198.1"/>
    <property type="molecule type" value="Genomic_DNA"/>
</dbReference>
<dbReference type="GO" id="GO:0004714">
    <property type="term" value="F:transmembrane receptor protein tyrosine kinase activity"/>
    <property type="evidence" value="ECO:0007669"/>
    <property type="project" value="InterPro"/>
</dbReference>
<dbReference type="InterPro" id="IPR045272">
    <property type="entry name" value="ANXUR1/2-like"/>
</dbReference>
<accession>A0A9Q0KQW4</accession>
<evidence type="ECO:0000313" key="2">
    <source>
        <dbReference type="EMBL" id="KAJ4975198.1"/>
    </source>
</evidence>
<name>A0A9Q0KQW4_9MAGN</name>
<dbReference type="OrthoDB" id="640180at2759"/>
<protein>
    <submittedName>
        <fullName evidence="2">Uncharacterized protein</fullName>
    </submittedName>
</protein>
<keyword evidence="3" id="KW-1185">Reference proteome</keyword>
<feature type="region of interest" description="Disordered" evidence="1">
    <location>
        <begin position="151"/>
        <end position="170"/>
    </location>
</feature>
<dbReference type="PANTHER" id="PTHR34590:SF10">
    <property type="entry name" value="RECEPTOR-LIKE PROTEIN KINASE HERK 1"/>
    <property type="match status" value="1"/>
</dbReference>
<evidence type="ECO:0000256" key="1">
    <source>
        <dbReference type="SAM" id="MobiDB-lite"/>
    </source>
</evidence>
<feature type="compositionally biased region" description="Polar residues" evidence="1">
    <location>
        <begin position="151"/>
        <end position="162"/>
    </location>
</feature>
<dbReference type="PANTHER" id="PTHR34590">
    <property type="entry name" value="OS03G0124300 PROTEIN-RELATED"/>
    <property type="match status" value="1"/>
</dbReference>
<proteinExistence type="predicted"/>